<dbReference type="InterPro" id="IPR007278">
    <property type="entry name" value="DUF397"/>
</dbReference>
<accession>A0A839XT72</accession>
<comment type="caution">
    <text evidence="2">The sequence shown here is derived from an EMBL/GenBank/DDBJ whole genome shotgun (WGS) entry which is preliminary data.</text>
</comment>
<evidence type="ECO:0000259" key="1">
    <source>
        <dbReference type="Pfam" id="PF04149"/>
    </source>
</evidence>
<evidence type="ECO:0000313" key="2">
    <source>
        <dbReference type="EMBL" id="MBB3665219.1"/>
    </source>
</evidence>
<proteinExistence type="predicted"/>
<organism evidence="2 3">
    <name type="scientific">Prauserella sediminis</name>
    <dbReference type="NCBI Taxonomy" id="577680"/>
    <lineage>
        <taxon>Bacteria</taxon>
        <taxon>Bacillati</taxon>
        <taxon>Actinomycetota</taxon>
        <taxon>Actinomycetes</taxon>
        <taxon>Pseudonocardiales</taxon>
        <taxon>Pseudonocardiaceae</taxon>
        <taxon>Prauserella</taxon>
        <taxon>Prauserella salsuginis group</taxon>
    </lineage>
</organism>
<name>A0A839XT72_9PSEU</name>
<gene>
    <name evidence="2" type="ORF">FB384_004172</name>
</gene>
<feature type="domain" description="DUF397" evidence="1">
    <location>
        <begin position="12"/>
        <end position="63"/>
    </location>
</feature>
<dbReference type="EMBL" id="JACIBS010000003">
    <property type="protein sequence ID" value="MBB3665219.1"/>
    <property type="molecule type" value="Genomic_DNA"/>
</dbReference>
<protein>
    <recommendedName>
        <fullName evidence="1">DUF397 domain-containing protein</fullName>
    </recommendedName>
</protein>
<keyword evidence="3" id="KW-1185">Reference proteome</keyword>
<evidence type="ECO:0000313" key="3">
    <source>
        <dbReference type="Proteomes" id="UP000564573"/>
    </source>
</evidence>
<reference evidence="2 3" key="1">
    <citation type="submission" date="2020-08" db="EMBL/GenBank/DDBJ databases">
        <title>Sequencing the genomes of 1000 actinobacteria strains.</title>
        <authorList>
            <person name="Klenk H.-P."/>
        </authorList>
    </citation>
    <scope>NUCLEOTIDE SEQUENCE [LARGE SCALE GENOMIC DNA]</scope>
    <source>
        <strain evidence="2 3">DSM 45267</strain>
    </source>
</reference>
<dbReference type="AlphaFoldDB" id="A0A839XT72"/>
<sequence>MNNTHSASAAQSWFKSSFSNPSQECVEVSFGGDVVHIRDTKDHGTGPVLSVPARDWAAFLDEVTGRAPADSNPAIETVVHTDGAVDLRTRHETAGTLSYTAGEWSAFVAGVHGSEFDLPANGSMAA</sequence>
<dbReference type="Pfam" id="PF04149">
    <property type="entry name" value="DUF397"/>
    <property type="match status" value="1"/>
</dbReference>
<dbReference type="Proteomes" id="UP000564573">
    <property type="component" value="Unassembled WGS sequence"/>
</dbReference>
<dbReference type="RefSeq" id="WP_183786449.1">
    <property type="nucleotide sequence ID" value="NZ_JACIBS010000003.1"/>
</dbReference>